<feature type="transmembrane region" description="Helical" evidence="5">
    <location>
        <begin position="65"/>
        <end position="85"/>
    </location>
</feature>
<dbReference type="AlphaFoldDB" id="A0AAV5WH88"/>
<evidence type="ECO:0000256" key="1">
    <source>
        <dbReference type="ARBA" id="ARBA00004141"/>
    </source>
</evidence>
<feature type="transmembrane region" description="Helical" evidence="5">
    <location>
        <begin position="193"/>
        <end position="216"/>
    </location>
</feature>
<protein>
    <submittedName>
        <fullName evidence="6">Uncharacterized protein</fullName>
    </submittedName>
</protein>
<comment type="subcellular location">
    <subcellularLocation>
        <location evidence="1">Membrane</location>
        <topology evidence="1">Multi-pass membrane protein</topology>
    </subcellularLocation>
</comment>
<dbReference type="InterPro" id="IPR003689">
    <property type="entry name" value="ZIP"/>
</dbReference>
<reference evidence="6" key="1">
    <citation type="submission" date="2023-10" db="EMBL/GenBank/DDBJ databases">
        <title>Genome assembly of Pristionchus species.</title>
        <authorList>
            <person name="Yoshida K."/>
            <person name="Sommer R.J."/>
        </authorList>
    </citation>
    <scope>NUCLEOTIDE SEQUENCE</scope>
    <source>
        <strain evidence="6">RS5133</strain>
    </source>
</reference>
<keyword evidence="4 5" id="KW-0472">Membrane</keyword>
<sequence>MPRIGGYLPRLESNPNGTIVGRDENPARDSLRAVLLLVLFAITWFAVMLSTIFKSKLASSHRLISLLSCVGAGVFLGACLLDLLPDALEHFEKSGIEMSFPLAEASVGAGFLMVLTLEQVALFIKEKKFREHNIDLHGHSHLVNEEEEHGEGSHHHEMEPPSALPVIMLVLSLSLHSLFEGLSLAVIPEASKLLQVFGALFIHKSLIGLSLGVRLVGSTLRPLVVAACAFVFAVQVLIGGLGGIWLNHVFSGPAGVLTAACLQGIACGTFLFVTTMEILPHEVGHSNSDFRLLRLFFVFVGCGLIILFMLIFPEAG</sequence>
<dbReference type="EMBL" id="BTSY01000005">
    <property type="protein sequence ID" value="GMT29184.1"/>
    <property type="molecule type" value="Genomic_DNA"/>
</dbReference>
<dbReference type="Pfam" id="PF02535">
    <property type="entry name" value="Zip"/>
    <property type="match status" value="1"/>
</dbReference>
<dbReference type="PANTHER" id="PTHR11040">
    <property type="entry name" value="ZINC/IRON TRANSPORTER"/>
    <property type="match status" value="1"/>
</dbReference>
<keyword evidence="3 5" id="KW-1133">Transmembrane helix</keyword>
<evidence type="ECO:0000256" key="5">
    <source>
        <dbReference type="SAM" id="Phobius"/>
    </source>
</evidence>
<evidence type="ECO:0000256" key="4">
    <source>
        <dbReference type="ARBA" id="ARBA00023136"/>
    </source>
</evidence>
<keyword evidence="7" id="KW-1185">Reference proteome</keyword>
<evidence type="ECO:0000256" key="3">
    <source>
        <dbReference type="ARBA" id="ARBA00022989"/>
    </source>
</evidence>
<name>A0AAV5WH88_9BILA</name>
<evidence type="ECO:0000256" key="2">
    <source>
        <dbReference type="ARBA" id="ARBA00022692"/>
    </source>
</evidence>
<feature type="transmembrane region" description="Helical" evidence="5">
    <location>
        <begin position="257"/>
        <end position="280"/>
    </location>
</feature>
<dbReference type="Proteomes" id="UP001432322">
    <property type="component" value="Unassembled WGS sequence"/>
</dbReference>
<dbReference type="PANTHER" id="PTHR11040:SF140">
    <property type="entry name" value="ZRT (ZRT), IRT- (IRT-) LIKE PROTEIN TRANSPORTER"/>
    <property type="match status" value="1"/>
</dbReference>
<proteinExistence type="predicted"/>
<feature type="transmembrane region" description="Helical" evidence="5">
    <location>
        <begin position="105"/>
        <end position="124"/>
    </location>
</feature>
<feature type="transmembrane region" description="Helical" evidence="5">
    <location>
        <begin position="33"/>
        <end position="53"/>
    </location>
</feature>
<dbReference type="GO" id="GO:0005886">
    <property type="term" value="C:plasma membrane"/>
    <property type="evidence" value="ECO:0007669"/>
    <property type="project" value="TreeGrafter"/>
</dbReference>
<dbReference type="GO" id="GO:0005385">
    <property type="term" value="F:zinc ion transmembrane transporter activity"/>
    <property type="evidence" value="ECO:0007669"/>
    <property type="project" value="TreeGrafter"/>
</dbReference>
<organism evidence="6 7">
    <name type="scientific">Pristionchus fissidentatus</name>
    <dbReference type="NCBI Taxonomy" id="1538716"/>
    <lineage>
        <taxon>Eukaryota</taxon>
        <taxon>Metazoa</taxon>
        <taxon>Ecdysozoa</taxon>
        <taxon>Nematoda</taxon>
        <taxon>Chromadorea</taxon>
        <taxon>Rhabditida</taxon>
        <taxon>Rhabditina</taxon>
        <taxon>Diplogasteromorpha</taxon>
        <taxon>Diplogasteroidea</taxon>
        <taxon>Neodiplogasteridae</taxon>
        <taxon>Pristionchus</taxon>
    </lineage>
</organism>
<accession>A0AAV5WH88</accession>
<comment type="caution">
    <text evidence="6">The sequence shown here is derived from an EMBL/GenBank/DDBJ whole genome shotgun (WGS) entry which is preliminary data.</text>
</comment>
<feature type="transmembrane region" description="Helical" evidence="5">
    <location>
        <begin position="292"/>
        <end position="312"/>
    </location>
</feature>
<evidence type="ECO:0000313" key="7">
    <source>
        <dbReference type="Proteomes" id="UP001432322"/>
    </source>
</evidence>
<keyword evidence="2 5" id="KW-0812">Transmembrane</keyword>
<feature type="transmembrane region" description="Helical" evidence="5">
    <location>
        <begin position="163"/>
        <end position="187"/>
    </location>
</feature>
<feature type="transmembrane region" description="Helical" evidence="5">
    <location>
        <begin position="223"/>
        <end position="245"/>
    </location>
</feature>
<gene>
    <name evidence="6" type="ORF">PFISCL1PPCAC_20481</name>
</gene>
<evidence type="ECO:0000313" key="6">
    <source>
        <dbReference type="EMBL" id="GMT29184.1"/>
    </source>
</evidence>